<dbReference type="SUPFAM" id="SSF143011">
    <property type="entry name" value="RelE-like"/>
    <property type="match status" value="1"/>
</dbReference>
<proteinExistence type="predicted"/>
<dbReference type="Gene3D" id="3.30.2310.20">
    <property type="entry name" value="RelE-like"/>
    <property type="match status" value="1"/>
</dbReference>
<organism evidence="2 3">
    <name type="scientific">Pseudobutyrivibrio xylanivorans DSM 14809</name>
    <dbReference type="NCBI Taxonomy" id="1123012"/>
    <lineage>
        <taxon>Bacteria</taxon>
        <taxon>Bacillati</taxon>
        <taxon>Bacillota</taxon>
        <taxon>Clostridia</taxon>
        <taxon>Lachnospirales</taxon>
        <taxon>Lachnospiraceae</taxon>
        <taxon>Pseudobutyrivibrio</taxon>
    </lineage>
</organism>
<reference evidence="2 3" key="1">
    <citation type="submission" date="2016-11" db="EMBL/GenBank/DDBJ databases">
        <authorList>
            <person name="Jaros S."/>
            <person name="Januszkiewicz K."/>
            <person name="Wedrychowicz H."/>
        </authorList>
    </citation>
    <scope>NUCLEOTIDE SEQUENCE [LARGE SCALE GENOMIC DNA]</scope>
    <source>
        <strain evidence="2 3">DSM 14809</strain>
    </source>
</reference>
<sequence>MNKYTVELMPRAYRDIEEIYAYIAYEKLSPENAKGQIDRIKKAILGLDKFPESHQDRTAGRYAGKGYKQLIIDNYIAIFRIDEEKMRVLVVTVQYQGRNI</sequence>
<dbReference type="OrthoDB" id="3268478at2"/>
<keyword evidence="1" id="KW-1277">Toxin-antitoxin system</keyword>
<accession>A0A1M5ZZ00</accession>
<dbReference type="AlphaFoldDB" id="A0A1M5ZZ00"/>
<dbReference type="InterPro" id="IPR035093">
    <property type="entry name" value="RelE/ParE_toxin_dom_sf"/>
</dbReference>
<gene>
    <name evidence="2" type="ORF">SAMN02745725_00008</name>
</gene>
<evidence type="ECO:0000313" key="2">
    <source>
        <dbReference type="EMBL" id="SHI29408.1"/>
    </source>
</evidence>
<dbReference type="InterPro" id="IPR007712">
    <property type="entry name" value="RelE/ParE_toxin"/>
</dbReference>
<evidence type="ECO:0000256" key="1">
    <source>
        <dbReference type="ARBA" id="ARBA00022649"/>
    </source>
</evidence>
<name>A0A1M5ZZ00_PSEXY</name>
<dbReference type="STRING" id="185007.SAMN02910350_00417"/>
<protein>
    <submittedName>
        <fullName evidence="2">Plasmid stabilization system protein ParE</fullName>
    </submittedName>
</protein>
<dbReference type="Proteomes" id="UP000184185">
    <property type="component" value="Unassembled WGS sequence"/>
</dbReference>
<keyword evidence="3" id="KW-1185">Reference proteome</keyword>
<dbReference type="RefSeq" id="WP_072910799.1">
    <property type="nucleotide sequence ID" value="NZ_FQYQ01000001.1"/>
</dbReference>
<dbReference type="EMBL" id="FQYQ01000001">
    <property type="protein sequence ID" value="SHI29408.1"/>
    <property type="molecule type" value="Genomic_DNA"/>
</dbReference>
<dbReference type="Pfam" id="PF05016">
    <property type="entry name" value="ParE_toxin"/>
    <property type="match status" value="1"/>
</dbReference>
<evidence type="ECO:0000313" key="3">
    <source>
        <dbReference type="Proteomes" id="UP000184185"/>
    </source>
</evidence>